<dbReference type="FunFam" id="3.30.70.660:FF:000002">
    <property type="entry name" value="tRNA pseudouridine synthase"/>
    <property type="match status" value="1"/>
</dbReference>
<gene>
    <name evidence="2" type="ORF">B4U79_06581</name>
</gene>
<protein>
    <submittedName>
        <fullName evidence="2">Pseudouridylate synthase-like protein</fullName>
    </submittedName>
</protein>
<dbReference type="GO" id="GO:0005634">
    <property type="term" value="C:nucleus"/>
    <property type="evidence" value="ECO:0007669"/>
    <property type="project" value="TreeGrafter"/>
</dbReference>
<feature type="region of interest" description="Disordered" evidence="1">
    <location>
        <begin position="156"/>
        <end position="198"/>
    </location>
</feature>
<dbReference type="Gene3D" id="3.30.70.660">
    <property type="entry name" value="Pseudouridine synthase I, catalytic domain, C-terminal subdomain"/>
    <property type="match status" value="1"/>
</dbReference>
<dbReference type="GO" id="GO:0003723">
    <property type="term" value="F:RNA binding"/>
    <property type="evidence" value="ECO:0007669"/>
    <property type="project" value="InterPro"/>
</dbReference>
<name>A0A3S3RM36_9ACAR</name>
<dbReference type="EMBL" id="NCKU01006924">
    <property type="protein sequence ID" value="RWS03040.1"/>
    <property type="molecule type" value="Genomic_DNA"/>
</dbReference>
<dbReference type="GO" id="GO:0009982">
    <property type="term" value="F:pseudouridine synthase activity"/>
    <property type="evidence" value="ECO:0007669"/>
    <property type="project" value="InterPro"/>
</dbReference>
<dbReference type="SUPFAM" id="SSF55120">
    <property type="entry name" value="Pseudouridine synthase"/>
    <property type="match status" value="1"/>
</dbReference>
<dbReference type="PANTHER" id="PTHR11142">
    <property type="entry name" value="PSEUDOURIDYLATE SYNTHASE"/>
    <property type="match status" value="1"/>
</dbReference>
<reference evidence="2 3" key="1">
    <citation type="journal article" date="2018" name="Gigascience">
        <title>Genomes of trombidid mites reveal novel predicted allergens and laterally-transferred genes associated with secondary metabolism.</title>
        <authorList>
            <person name="Dong X."/>
            <person name="Chaisiri K."/>
            <person name="Xia D."/>
            <person name="Armstrong S.D."/>
            <person name="Fang Y."/>
            <person name="Donnelly M.J."/>
            <person name="Kadowaki T."/>
            <person name="McGarry J.W."/>
            <person name="Darby A.C."/>
            <person name="Makepeace B.L."/>
        </authorList>
    </citation>
    <scope>NUCLEOTIDE SEQUENCE [LARGE SCALE GENOMIC DNA]</scope>
    <source>
        <strain evidence="2">UoL-WK</strain>
    </source>
</reference>
<dbReference type="GO" id="GO:0031119">
    <property type="term" value="P:tRNA pseudouridine synthesis"/>
    <property type="evidence" value="ECO:0007669"/>
    <property type="project" value="TreeGrafter"/>
</dbReference>
<dbReference type="Proteomes" id="UP000285301">
    <property type="component" value="Unassembled WGS sequence"/>
</dbReference>
<dbReference type="InterPro" id="IPR001406">
    <property type="entry name" value="PsdUridine_synth_TruA"/>
</dbReference>
<keyword evidence="3" id="KW-1185">Reference proteome</keyword>
<dbReference type="InterPro" id="IPR020095">
    <property type="entry name" value="PsdUridine_synth_TruA_C"/>
</dbReference>
<proteinExistence type="predicted"/>
<evidence type="ECO:0000313" key="3">
    <source>
        <dbReference type="Proteomes" id="UP000285301"/>
    </source>
</evidence>
<organism evidence="2 3">
    <name type="scientific">Dinothrombium tinctorium</name>
    <dbReference type="NCBI Taxonomy" id="1965070"/>
    <lineage>
        <taxon>Eukaryota</taxon>
        <taxon>Metazoa</taxon>
        <taxon>Ecdysozoa</taxon>
        <taxon>Arthropoda</taxon>
        <taxon>Chelicerata</taxon>
        <taxon>Arachnida</taxon>
        <taxon>Acari</taxon>
        <taxon>Acariformes</taxon>
        <taxon>Trombidiformes</taxon>
        <taxon>Prostigmata</taxon>
        <taxon>Anystina</taxon>
        <taxon>Parasitengona</taxon>
        <taxon>Trombidioidea</taxon>
        <taxon>Trombidiidae</taxon>
        <taxon>Dinothrombium</taxon>
    </lineage>
</organism>
<dbReference type="PANTHER" id="PTHR11142:SF4">
    <property type="entry name" value="PSEUDOURIDYLATE SYNTHASE 1 HOMOLOG"/>
    <property type="match status" value="1"/>
</dbReference>
<dbReference type="InterPro" id="IPR020103">
    <property type="entry name" value="PsdUridine_synth_cat_dom_sf"/>
</dbReference>
<sequence length="198" mass="22997">MMHQIRKMIGLAIAIMRGLTTEELIMRAFGVEKLDIPKAPGLGLMLEEARFERYNKRFSGDGIHEGLIWSEYADFLDKFKNEHIYSVIVNKEKTEHPMISWLQTLPIHTYDIRDDFKNELPLEPTDDRILLSKIQSENEPPPNPYFQAFSKACINNDQDKNEEEISQLEEEQNGNKEENEIFNEADTSLSETNDRCSS</sequence>
<dbReference type="STRING" id="1965070.A0A3S3RM36"/>
<evidence type="ECO:0000256" key="1">
    <source>
        <dbReference type="SAM" id="MobiDB-lite"/>
    </source>
</evidence>
<feature type="compositionally biased region" description="Acidic residues" evidence="1">
    <location>
        <begin position="160"/>
        <end position="172"/>
    </location>
</feature>
<dbReference type="GO" id="GO:1990481">
    <property type="term" value="P:mRNA pseudouridine synthesis"/>
    <property type="evidence" value="ECO:0007669"/>
    <property type="project" value="TreeGrafter"/>
</dbReference>
<evidence type="ECO:0000313" key="2">
    <source>
        <dbReference type="EMBL" id="RWS03040.1"/>
    </source>
</evidence>
<dbReference type="AlphaFoldDB" id="A0A3S3RM36"/>
<dbReference type="OrthoDB" id="10256309at2759"/>
<accession>A0A3S3RM36</accession>
<comment type="caution">
    <text evidence="2">The sequence shown here is derived from an EMBL/GenBank/DDBJ whole genome shotgun (WGS) entry which is preliminary data.</text>
</comment>